<gene>
    <name evidence="7" type="ORF">APZ18_09655</name>
</gene>
<dbReference type="AlphaFoldDB" id="A0AAW3JT51"/>
<keyword evidence="5" id="KW-0143">Chaperone</keyword>
<comment type="subcellular location">
    <subcellularLocation>
        <location evidence="1">Cytoplasm</location>
        <location evidence="1">Cytosol</location>
    </subcellularLocation>
</comment>
<comment type="caution">
    <text evidence="7">The sequence shown here is derived from an EMBL/GenBank/DDBJ whole genome shotgun (WGS) entry which is preliminary data.</text>
</comment>
<comment type="similarity">
    <text evidence="2">Belongs to the FliS family.</text>
</comment>
<dbReference type="InterPro" id="IPR036584">
    <property type="entry name" value="FliS_sf"/>
</dbReference>
<proteinExistence type="inferred from homology"/>
<dbReference type="RefSeq" id="WP_055944300.1">
    <property type="nucleotide sequence ID" value="NZ_JAQDCV010000002.1"/>
</dbReference>
<dbReference type="SUPFAM" id="SSF101116">
    <property type="entry name" value="Flagellar export chaperone FliS"/>
    <property type="match status" value="1"/>
</dbReference>
<dbReference type="CDD" id="cd16098">
    <property type="entry name" value="FliS"/>
    <property type="match status" value="1"/>
</dbReference>
<feature type="coiled-coil region" evidence="6">
    <location>
        <begin position="92"/>
        <end position="119"/>
    </location>
</feature>
<evidence type="ECO:0000256" key="6">
    <source>
        <dbReference type="SAM" id="Coils"/>
    </source>
</evidence>
<keyword evidence="6" id="KW-0175">Coiled coil</keyword>
<dbReference type="Gene3D" id="1.20.120.340">
    <property type="entry name" value="Flagellar protein FliS"/>
    <property type="match status" value="1"/>
</dbReference>
<dbReference type="Proteomes" id="UP000050833">
    <property type="component" value="Unassembled WGS sequence"/>
</dbReference>
<dbReference type="PANTHER" id="PTHR34773">
    <property type="entry name" value="FLAGELLAR SECRETION CHAPERONE FLIS"/>
    <property type="match status" value="1"/>
</dbReference>
<reference evidence="7 8" key="1">
    <citation type="submission" date="2015-10" db="EMBL/GenBank/DDBJ databases">
        <title>Butyribacter intestini gen. nov., sp. nov., a butyric acid-producing bacterium of the family Lachnospiraceae isolated from the human faeces.</title>
        <authorList>
            <person name="Zou Y."/>
            <person name="Xue W."/>
            <person name="Luo G."/>
            <person name="Lv M."/>
        </authorList>
    </citation>
    <scope>NUCLEOTIDE SEQUENCE [LARGE SCALE GENOMIC DNA]</scope>
    <source>
        <strain evidence="7 8">TF01-11</strain>
    </source>
</reference>
<keyword evidence="4" id="KW-1005">Bacterial flagellum biogenesis</keyword>
<evidence type="ECO:0000256" key="3">
    <source>
        <dbReference type="ARBA" id="ARBA00022490"/>
    </source>
</evidence>
<dbReference type="InterPro" id="IPR003713">
    <property type="entry name" value="FliS"/>
</dbReference>
<evidence type="ECO:0008006" key="9">
    <source>
        <dbReference type="Google" id="ProtNLM"/>
    </source>
</evidence>
<name>A0AAW3JT51_9FIRM</name>
<evidence type="ECO:0000256" key="5">
    <source>
        <dbReference type="ARBA" id="ARBA00023186"/>
    </source>
</evidence>
<evidence type="ECO:0000256" key="2">
    <source>
        <dbReference type="ARBA" id="ARBA00008787"/>
    </source>
</evidence>
<dbReference type="GO" id="GO:0005829">
    <property type="term" value="C:cytosol"/>
    <property type="evidence" value="ECO:0007669"/>
    <property type="project" value="UniProtKB-SubCell"/>
</dbReference>
<evidence type="ECO:0000256" key="4">
    <source>
        <dbReference type="ARBA" id="ARBA00022795"/>
    </source>
</evidence>
<dbReference type="GO" id="GO:0044780">
    <property type="term" value="P:bacterial-type flagellum assembly"/>
    <property type="evidence" value="ECO:0007669"/>
    <property type="project" value="InterPro"/>
</dbReference>
<accession>A0AAW3JT51</accession>
<evidence type="ECO:0000313" key="8">
    <source>
        <dbReference type="Proteomes" id="UP000050833"/>
    </source>
</evidence>
<keyword evidence="8" id="KW-1185">Reference proteome</keyword>
<keyword evidence="3" id="KW-0963">Cytoplasm</keyword>
<evidence type="ECO:0000256" key="1">
    <source>
        <dbReference type="ARBA" id="ARBA00004514"/>
    </source>
</evidence>
<dbReference type="GO" id="GO:0071973">
    <property type="term" value="P:bacterial-type flagellum-dependent cell motility"/>
    <property type="evidence" value="ECO:0007669"/>
    <property type="project" value="TreeGrafter"/>
</dbReference>
<evidence type="ECO:0000313" key="7">
    <source>
        <dbReference type="EMBL" id="KQC84971.1"/>
    </source>
</evidence>
<dbReference type="Pfam" id="PF02561">
    <property type="entry name" value="FliS"/>
    <property type="match status" value="1"/>
</dbReference>
<sequence>MTSEEKRQFTARISQANKSELVVILFEMFDYCIEQAEDGFKTEDLQKADSYLKSAKGCVSELRGSLDMGYEISHNLYSIYTYVNRQLTASIIKRKSVNIDNVKENMEKLRKSFEEVAKQDTSGSVVQNSQKVYAGLTYGKGTLNEVFMDNEAVRGFKA</sequence>
<dbReference type="PANTHER" id="PTHR34773:SF1">
    <property type="entry name" value="FLAGELLAR SECRETION CHAPERONE FLIS"/>
    <property type="match status" value="1"/>
</dbReference>
<organism evidence="7 8">
    <name type="scientific">Butyribacter intestini</name>
    <dbReference type="NCBI Taxonomy" id="1703332"/>
    <lineage>
        <taxon>Bacteria</taxon>
        <taxon>Bacillati</taxon>
        <taxon>Bacillota</taxon>
        <taxon>Clostridia</taxon>
        <taxon>Lachnospirales</taxon>
        <taxon>Lachnospiraceae</taxon>
        <taxon>Butyribacter</taxon>
    </lineage>
</organism>
<dbReference type="EMBL" id="LLKB01000005">
    <property type="protein sequence ID" value="KQC84971.1"/>
    <property type="molecule type" value="Genomic_DNA"/>
</dbReference>
<protein>
    <recommendedName>
        <fullName evidence="9">Flagellar protein FliS</fullName>
    </recommendedName>
</protein>